<evidence type="ECO:0000256" key="2">
    <source>
        <dbReference type="PROSITE-ProRule" id="PRU01161"/>
    </source>
</evidence>
<comment type="caution">
    <text evidence="2">Lacks conserved residue(s) required for the propagation of feature annotation.</text>
</comment>
<feature type="region of interest" description="Disordered" evidence="3">
    <location>
        <begin position="873"/>
        <end position="921"/>
    </location>
</feature>
<feature type="region of interest" description="Disordered" evidence="3">
    <location>
        <begin position="776"/>
        <end position="799"/>
    </location>
</feature>
<dbReference type="GO" id="GO:0019433">
    <property type="term" value="P:triglyceride catabolic process"/>
    <property type="evidence" value="ECO:0007669"/>
    <property type="project" value="TreeGrafter"/>
</dbReference>
<reference evidence="5" key="1">
    <citation type="submission" date="2022-07" db="EMBL/GenBank/DDBJ databases">
        <title>Evaluation of T. orientalis genome assembly methods using nanopore sequencing and analysis of variation between genomes.</title>
        <authorList>
            <person name="Yam J."/>
            <person name="Micallef M.L."/>
            <person name="Liu M."/>
            <person name="Djordjevic S.P."/>
            <person name="Bogema D.R."/>
            <person name="Jenkins C."/>
        </authorList>
    </citation>
    <scope>NUCLEOTIDE SEQUENCE</scope>
    <source>
        <strain evidence="5">Fish Creek</strain>
    </source>
</reference>
<gene>
    <name evidence="5" type="ORF">MACJ_003288</name>
</gene>
<feature type="active site" description="Proton acceptor" evidence="2">
    <location>
        <position position="391"/>
    </location>
</feature>
<evidence type="ECO:0000313" key="5">
    <source>
        <dbReference type="EMBL" id="UKJ90030.1"/>
    </source>
</evidence>
<keyword evidence="1 2" id="KW-0443">Lipid metabolism</keyword>
<feature type="short sequence motif" description="GXSXG" evidence="2">
    <location>
        <begin position="255"/>
        <end position="259"/>
    </location>
</feature>
<feature type="active site" description="Nucleophile" evidence="2">
    <location>
        <position position="257"/>
    </location>
</feature>
<dbReference type="GO" id="GO:0016020">
    <property type="term" value="C:membrane"/>
    <property type="evidence" value="ECO:0007669"/>
    <property type="project" value="TreeGrafter"/>
</dbReference>
<feature type="compositionally biased region" description="Gly residues" evidence="3">
    <location>
        <begin position="911"/>
        <end position="921"/>
    </location>
</feature>
<keyword evidence="2" id="KW-0442">Lipid degradation</keyword>
<dbReference type="InterPro" id="IPR002641">
    <property type="entry name" value="PNPLA_dom"/>
</dbReference>
<keyword evidence="2" id="KW-0378">Hydrolase</keyword>
<sequence>MTDFKEWLGLSVYSGNVISHSPPKDTLAHFNLEVLRKILIRKDDNDNFDLNSIVADYSVRYALNYILSNFTLRFDRQLTSFIRSNDTSLFLGKDDIRLQRMFNSEFLLIYLNPNVYREFGNSNQPSYYHLFLSLLSSVNLVLMDPDELNLAQLKASCDNIDSCLFSKVSNGYIKDILMFYKRIGALDLSEDYLFGFECVKGVYLLDKTKLTTLGVTTSDIGFSFSPSGFLMPYHLGVLSYLCEHNAINCTVPIGGASSGSLSICASVVLNGFINCMNVVEGSSKRLRSMHQKNFDQKSVKQTDSEVSESLDDIVRTTLSEILGDGCYQFINDRIGSMTVGYSVIRRLRFKSMLNSHFFSVLDLINCLRASSYIPIISSKDFLYYKGEACYDGQLSLNRSFGCPGTNSKRVVRVNPYNFTSSSITKQTLLNEFITPHLTNSDQFLAYYIRLKSIVYQLYIRRLTLKSLNMVSEFKNELIHSINLYIHIGKQSRPKLKIEHSKVTSYVQTREYSKLSALWNSRSMMDLFVLVSNYENTVDVDKFNFRKYEVNENMDIIKALGSTKFFKRPIYTSPVSLLTYLYLQLSQFLGYSVTEYIQDDPSSFVSQYSNICGPYQIDDAGHRVNNLVNLLTLLVPPFVLTYNYSNCVGLICNRVPKKQQFNISLSSSDEYQLRFFYDLGKTDAVDLFYTFNPSNKKETVDGFGRGDKLEDTAPLNSSQNNDGIFTELYRGPTKNKPSDHQITPEKQRLIDKPKQNTGVECTDGCVFTELYRGLSNETKTRKPKESRENLKTQEPSKQRKFEDDFEEVKPEDENYGIVGEISGYPTKTKLSKEKIGRLSRQFAFKRLEKEVDIVDPKDENYGIMSELHGYHNRTKMAKPTKRNVEDGPAHPQKNIKETKGPDKVPSDDGQDAFGGVGDEFFT</sequence>
<dbReference type="InterPro" id="IPR016035">
    <property type="entry name" value="Acyl_Trfase/lysoPLipase"/>
</dbReference>
<dbReference type="EMBL" id="CP056067">
    <property type="protein sequence ID" value="UKJ90030.1"/>
    <property type="molecule type" value="Genomic_DNA"/>
</dbReference>
<evidence type="ECO:0000256" key="3">
    <source>
        <dbReference type="SAM" id="MobiDB-lite"/>
    </source>
</evidence>
<feature type="compositionally biased region" description="Basic and acidic residues" evidence="3">
    <location>
        <begin position="777"/>
        <end position="799"/>
    </location>
</feature>
<dbReference type="PROSITE" id="PS51635">
    <property type="entry name" value="PNPLA"/>
    <property type="match status" value="1"/>
</dbReference>
<dbReference type="Proteomes" id="UP000244803">
    <property type="component" value="Chromosome 4"/>
</dbReference>
<accession>A0A976M7G2</accession>
<dbReference type="PANTHER" id="PTHR12406:SF7">
    <property type="entry name" value="PATATIN-LIKE PHOSPHOLIPASE DOMAIN-CONTAINING PROTEIN 4"/>
    <property type="match status" value="1"/>
</dbReference>
<dbReference type="SUPFAM" id="SSF52151">
    <property type="entry name" value="FabD/lysophospholipase-like"/>
    <property type="match status" value="1"/>
</dbReference>
<dbReference type="GO" id="GO:0055088">
    <property type="term" value="P:lipid homeostasis"/>
    <property type="evidence" value="ECO:0007669"/>
    <property type="project" value="TreeGrafter"/>
</dbReference>
<evidence type="ECO:0000313" key="6">
    <source>
        <dbReference type="Proteomes" id="UP000244803"/>
    </source>
</evidence>
<dbReference type="OrthoDB" id="197155at2759"/>
<feature type="domain" description="PNPLA" evidence="4">
    <location>
        <begin position="222"/>
        <end position="404"/>
    </location>
</feature>
<dbReference type="GO" id="GO:0004806">
    <property type="term" value="F:triacylglycerol lipase activity"/>
    <property type="evidence" value="ECO:0007669"/>
    <property type="project" value="TreeGrafter"/>
</dbReference>
<proteinExistence type="predicted"/>
<protein>
    <recommendedName>
        <fullName evidence="4">PNPLA domain-containing protein</fullName>
    </recommendedName>
</protein>
<name>A0A976M7G2_THEOR</name>
<feature type="compositionally biased region" description="Basic and acidic residues" evidence="3">
    <location>
        <begin position="881"/>
        <end position="905"/>
    </location>
</feature>
<evidence type="ECO:0000256" key="1">
    <source>
        <dbReference type="ARBA" id="ARBA00023098"/>
    </source>
</evidence>
<evidence type="ECO:0000259" key="4">
    <source>
        <dbReference type="PROSITE" id="PS51635"/>
    </source>
</evidence>
<dbReference type="PANTHER" id="PTHR12406">
    <property type="entry name" value="CALCIUM-INDEPENDENT PHOSPHOLIPASE A2 IPLA2 -RELATED"/>
    <property type="match status" value="1"/>
</dbReference>
<dbReference type="InterPro" id="IPR033562">
    <property type="entry name" value="PLPL"/>
</dbReference>
<organism evidence="5 6">
    <name type="scientific">Theileria orientalis</name>
    <dbReference type="NCBI Taxonomy" id="68886"/>
    <lineage>
        <taxon>Eukaryota</taxon>
        <taxon>Sar</taxon>
        <taxon>Alveolata</taxon>
        <taxon>Apicomplexa</taxon>
        <taxon>Aconoidasida</taxon>
        <taxon>Piroplasmida</taxon>
        <taxon>Theileriidae</taxon>
        <taxon>Theileria</taxon>
    </lineage>
</organism>
<dbReference type="GO" id="GO:0005811">
    <property type="term" value="C:lipid droplet"/>
    <property type="evidence" value="ECO:0007669"/>
    <property type="project" value="TreeGrafter"/>
</dbReference>
<dbReference type="GO" id="GO:0005737">
    <property type="term" value="C:cytoplasm"/>
    <property type="evidence" value="ECO:0007669"/>
    <property type="project" value="TreeGrafter"/>
</dbReference>
<dbReference type="AlphaFoldDB" id="A0A976M7G2"/>